<protein>
    <recommendedName>
        <fullName evidence="4">Major facilitator superfamily (MFS) profile domain-containing protein</fullName>
    </recommendedName>
</protein>
<evidence type="ECO:0000313" key="3">
    <source>
        <dbReference type="Proteomes" id="UP000183567"/>
    </source>
</evidence>
<feature type="transmembrane region" description="Helical" evidence="1">
    <location>
        <begin position="39"/>
        <end position="56"/>
    </location>
</feature>
<organism evidence="2 3">
    <name type="scientific">Rhizopogon vesiculosus</name>
    <dbReference type="NCBI Taxonomy" id="180088"/>
    <lineage>
        <taxon>Eukaryota</taxon>
        <taxon>Fungi</taxon>
        <taxon>Dikarya</taxon>
        <taxon>Basidiomycota</taxon>
        <taxon>Agaricomycotina</taxon>
        <taxon>Agaricomycetes</taxon>
        <taxon>Agaricomycetidae</taxon>
        <taxon>Boletales</taxon>
        <taxon>Suillineae</taxon>
        <taxon>Rhizopogonaceae</taxon>
        <taxon>Rhizopogon</taxon>
    </lineage>
</organism>
<comment type="caution">
    <text evidence="2">The sequence shown here is derived from an EMBL/GenBank/DDBJ whole genome shotgun (WGS) entry which is preliminary data.</text>
</comment>
<sequence>MNTTVRYLSMFLMAQSYAAFIIFFTWISNSMSRSSSERAIALAFINAFGASGAIAGS</sequence>
<proteinExistence type="predicted"/>
<evidence type="ECO:0000256" key="1">
    <source>
        <dbReference type="SAM" id="Phobius"/>
    </source>
</evidence>
<dbReference type="Proteomes" id="UP000183567">
    <property type="component" value="Unassembled WGS sequence"/>
</dbReference>
<gene>
    <name evidence="2" type="ORF">AZE42_06425</name>
</gene>
<reference evidence="2 3" key="1">
    <citation type="submission" date="2016-03" db="EMBL/GenBank/DDBJ databases">
        <title>Comparative genomics of the ectomycorrhizal sister species Rhizopogon vinicolor and Rhizopogon vesiculosus (Basidiomycota: Boletales) reveals a divergence of the mating type B locus.</title>
        <authorList>
            <person name="Mujic A.B."/>
            <person name="Kuo A."/>
            <person name="Tritt A."/>
            <person name="Lipzen A."/>
            <person name="Chen C."/>
            <person name="Johnson J."/>
            <person name="Sharma A."/>
            <person name="Barry K."/>
            <person name="Grigoriev I.V."/>
            <person name="Spatafora J.W."/>
        </authorList>
    </citation>
    <scope>NUCLEOTIDE SEQUENCE [LARGE SCALE GENOMIC DNA]</scope>
    <source>
        <strain evidence="2 3">AM-OR11-056</strain>
    </source>
</reference>
<dbReference type="EMBL" id="LVVM01003669">
    <property type="protein sequence ID" value="OJA14428.1"/>
    <property type="molecule type" value="Genomic_DNA"/>
</dbReference>
<feature type="transmembrane region" description="Helical" evidence="1">
    <location>
        <begin position="6"/>
        <end position="27"/>
    </location>
</feature>
<evidence type="ECO:0000313" key="2">
    <source>
        <dbReference type="EMBL" id="OJA14428.1"/>
    </source>
</evidence>
<keyword evidence="1" id="KW-0472">Membrane</keyword>
<keyword evidence="3" id="KW-1185">Reference proteome</keyword>
<accession>A0A1J8QRU0</accession>
<name>A0A1J8QRU0_9AGAM</name>
<dbReference type="AlphaFoldDB" id="A0A1J8QRU0"/>
<evidence type="ECO:0008006" key="4">
    <source>
        <dbReference type="Google" id="ProtNLM"/>
    </source>
</evidence>
<keyword evidence="1" id="KW-1133">Transmembrane helix</keyword>
<keyword evidence="1" id="KW-0812">Transmembrane</keyword>